<name>A0A9J5Y9G1_SOLCO</name>
<keyword evidence="1" id="KW-0472">Membrane</keyword>
<keyword evidence="3" id="KW-1185">Reference proteome</keyword>
<evidence type="ECO:0000313" key="2">
    <source>
        <dbReference type="EMBL" id="KAG5595932.1"/>
    </source>
</evidence>
<reference evidence="2 3" key="1">
    <citation type="submission" date="2020-09" db="EMBL/GenBank/DDBJ databases">
        <title>De no assembly of potato wild relative species, Solanum commersonii.</title>
        <authorList>
            <person name="Cho K."/>
        </authorList>
    </citation>
    <scope>NUCLEOTIDE SEQUENCE [LARGE SCALE GENOMIC DNA]</scope>
    <source>
        <strain evidence="2">LZ3.2</strain>
        <tissue evidence="2">Leaf</tissue>
    </source>
</reference>
<accession>A0A9J5Y9G1</accession>
<gene>
    <name evidence="2" type="ORF">H5410_037164</name>
</gene>
<dbReference type="Proteomes" id="UP000824120">
    <property type="component" value="Chromosome 7"/>
</dbReference>
<proteinExistence type="predicted"/>
<keyword evidence="1" id="KW-1133">Transmembrane helix</keyword>
<comment type="caution">
    <text evidence="2">The sequence shown here is derived from an EMBL/GenBank/DDBJ whole genome shotgun (WGS) entry which is preliminary data.</text>
</comment>
<sequence>MNGLMVYHDWLEYNTITLIKVEVKCFHVHDLRVGIKIVVLTSILVYQIAHVISQKRNVKIYYDNSSLFNLHLRDNLIKLSMIIIFT</sequence>
<evidence type="ECO:0000256" key="1">
    <source>
        <dbReference type="SAM" id="Phobius"/>
    </source>
</evidence>
<dbReference type="EMBL" id="JACXVP010000007">
    <property type="protein sequence ID" value="KAG5595932.1"/>
    <property type="molecule type" value="Genomic_DNA"/>
</dbReference>
<organism evidence="2 3">
    <name type="scientific">Solanum commersonii</name>
    <name type="common">Commerson's wild potato</name>
    <name type="synonym">Commerson's nightshade</name>
    <dbReference type="NCBI Taxonomy" id="4109"/>
    <lineage>
        <taxon>Eukaryota</taxon>
        <taxon>Viridiplantae</taxon>
        <taxon>Streptophyta</taxon>
        <taxon>Embryophyta</taxon>
        <taxon>Tracheophyta</taxon>
        <taxon>Spermatophyta</taxon>
        <taxon>Magnoliopsida</taxon>
        <taxon>eudicotyledons</taxon>
        <taxon>Gunneridae</taxon>
        <taxon>Pentapetalae</taxon>
        <taxon>asterids</taxon>
        <taxon>lamiids</taxon>
        <taxon>Solanales</taxon>
        <taxon>Solanaceae</taxon>
        <taxon>Solanoideae</taxon>
        <taxon>Solaneae</taxon>
        <taxon>Solanum</taxon>
    </lineage>
</organism>
<evidence type="ECO:0000313" key="3">
    <source>
        <dbReference type="Proteomes" id="UP000824120"/>
    </source>
</evidence>
<dbReference type="AlphaFoldDB" id="A0A9J5Y9G1"/>
<feature type="transmembrane region" description="Helical" evidence="1">
    <location>
        <begin position="33"/>
        <end position="52"/>
    </location>
</feature>
<keyword evidence="1" id="KW-0812">Transmembrane</keyword>
<protein>
    <submittedName>
        <fullName evidence="2">Uncharacterized protein</fullName>
    </submittedName>
</protein>